<dbReference type="Gene3D" id="1.25.40.10">
    <property type="entry name" value="Tetratricopeptide repeat domain"/>
    <property type="match status" value="2"/>
</dbReference>
<gene>
    <name evidence="3" type="ORF">HF872_11790</name>
</gene>
<proteinExistence type="predicted"/>
<evidence type="ECO:0000313" key="4">
    <source>
        <dbReference type="Proteomes" id="UP000591071"/>
    </source>
</evidence>
<dbReference type="AlphaFoldDB" id="A0A848C1R4"/>
<organism evidence="3 4">
    <name type="scientific">Megasphaera hexanoica</name>
    <dbReference type="NCBI Taxonomy" id="1675036"/>
    <lineage>
        <taxon>Bacteria</taxon>
        <taxon>Bacillati</taxon>
        <taxon>Bacillota</taxon>
        <taxon>Negativicutes</taxon>
        <taxon>Veillonellales</taxon>
        <taxon>Veillonellaceae</taxon>
        <taxon>Megasphaera</taxon>
    </lineage>
</organism>
<name>A0A848C1R4_9FIRM</name>
<dbReference type="InterPro" id="IPR011990">
    <property type="entry name" value="TPR-like_helical_dom_sf"/>
</dbReference>
<dbReference type="Proteomes" id="UP000591071">
    <property type="component" value="Unassembled WGS sequence"/>
</dbReference>
<dbReference type="RefSeq" id="WP_170088075.1">
    <property type="nucleotide sequence ID" value="NZ_JABAFG010000028.1"/>
</dbReference>
<evidence type="ECO:0000256" key="1">
    <source>
        <dbReference type="SAM" id="MobiDB-lite"/>
    </source>
</evidence>
<evidence type="ECO:0000256" key="2">
    <source>
        <dbReference type="SAM" id="SignalP"/>
    </source>
</evidence>
<feature type="region of interest" description="Disordered" evidence="1">
    <location>
        <begin position="499"/>
        <end position="521"/>
    </location>
</feature>
<evidence type="ECO:0008006" key="5">
    <source>
        <dbReference type="Google" id="ProtNLM"/>
    </source>
</evidence>
<keyword evidence="2" id="KW-0732">Signal</keyword>
<comment type="caution">
    <text evidence="3">The sequence shown here is derived from an EMBL/GenBank/DDBJ whole genome shotgun (WGS) entry which is preliminary data.</text>
</comment>
<reference evidence="3 4" key="1">
    <citation type="submission" date="2020-04" db="EMBL/GenBank/DDBJ databases">
        <authorList>
            <person name="Hitch T.C.A."/>
            <person name="Wylensek D."/>
            <person name="Clavel T."/>
        </authorList>
    </citation>
    <scope>NUCLEOTIDE SEQUENCE [LARGE SCALE GENOMIC DNA]</scope>
    <source>
        <strain evidence="3 4">Oil-RF-744-FAT-WT-6-1</strain>
    </source>
</reference>
<evidence type="ECO:0000313" key="3">
    <source>
        <dbReference type="EMBL" id="NME29289.1"/>
    </source>
</evidence>
<feature type="chain" id="PRO_5032575504" description="Tetratricopeptide repeat protein" evidence="2">
    <location>
        <begin position="25"/>
        <end position="521"/>
    </location>
</feature>
<feature type="signal peptide" evidence="2">
    <location>
        <begin position="1"/>
        <end position="24"/>
    </location>
</feature>
<dbReference type="SUPFAM" id="SSF48452">
    <property type="entry name" value="TPR-like"/>
    <property type="match status" value="1"/>
</dbReference>
<dbReference type="EMBL" id="JABAFG010000028">
    <property type="protein sequence ID" value="NME29289.1"/>
    <property type="molecule type" value="Genomic_DNA"/>
</dbReference>
<protein>
    <recommendedName>
        <fullName evidence="5">Tetratricopeptide repeat protein</fullName>
    </recommendedName>
</protein>
<accession>A0A848C1R4</accession>
<sequence length="521" mass="59274">MGKWSIRMTILTVTLALYVGSLCAATEAGTQTAAPAARQRIGMSSSGTVHWQSGKAMESGVRPGDRIPSVALYDMGTQKTVSNIGQNHRAALLYMAQPIPHSIQLDKKLQFVQEMQKKYKGRADFYIVFPATPNQSRFQELRDWDISLPKLYTDQASYSKLGRMEQLIFIDRDGYVRYAMNTWGMGNQVLEHMLKEVMTTPLPADAGERQEHLLTERIQRQEMHKELHLPEAWPKMVQVATVWRDGILKDLTYGAANQAAQDPVLYRPVMEAAWADQQQDYVRAAAACEEALRLKPDNAHLHALRAYNWLLQGNERKARDELKKAVLLSPHDAGLCWNLALLEYNQGRPLEAAHWLEQADRTYIPAREQAYYASWLSIYGGKVQEGLARYAAWLAKDTNLARGNTDYALLLIQAGRYEEAASCLGKALQYLDTEGQGSLEQAFRSQLYAQKAWCEWKSHKNRTALADITKALEGEKRQYWANWNDLRDRIRHDLGLTTEKRDGRGMNEPISLPTLSEDWKD</sequence>